<sequence length="309" mass="33708">MNLSVRHMRAFTALASLRSFTRAAEHCCLTQSAFSALIANLESDLGVKLFSRNTRNVELTAEGQAFQEIVAHLLPETERALAEMRDHVERRKGKVALAALPSISAGILPGLIARYSAAYPGIAVHVEDVASTVCLDMVRDRKVDFALCAAASPSVDLDIEVLARDTFYLICADGHPLARRRHLEVRDVIDLPIIGFERNSSIRQHLDAAVYPRQWRRGHQVNSLSTAAGFVAAGLGVTIAPTLALYQFRIAGLRAVPLTLPINERDICLARRRDAADSLAAQAFIGLMREHLPPAVQAMAPPPAGKRAR</sequence>
<dbReference type="InterPro" id="IPR000847">
    <property type="entry name" value="LysR_HTH_N"/>
</dbReference>
<dbReference type="Pfam" id="PF00126">
    <property type="entry name" value="HTH_1"/>
    <property type="match status" value="1"/>
</dbReference>
<dbReference type="GO" id="GO:0003677">
    <property type="term" value="F:DNA binding"/>
    <property type="evidence" value="ECO:0007669"/>
    <property type="project" value="UniProtKB-KW"/>
</dbReference>
<protein>
    <submittedName>
        <fullName evidence="6">LysR family transcriptional regulator</fullName>
    </submittedName>
</protein>
<dbReference type="FunFam" id="1.10.10.10:FF:000001">
    <property type="entry name" value="LysR family transcriptional regulator"/>
    <property type="match status" value="1"/>
</dbReference>
<evidence type="ECO:0000256" key="2">
    <source>
        <dbReference type="ARBA" id="ARBA00023015"/>
    </source>
</evidence>
<keyword evidence="2" id="KW-0805">Transcription regulation</keyword>
<evidence type="ECO:0000256" key="4">
    <source>
        <dbReference type="ARBA" id="ARBA00023163"/>
    </source>
</evidence>
<feature type="domain" description="HTH lysR-type" evidence="5">
    <location>
        <begin position="1"/>
        <end position="60"/>
    </location>
</feature>
<dbReference type="SUPFAM" id="SSF53850">
    <property type="entry name" value="Periplasmic binding protein-like II"/>
    <property type="match status" value="1"/>
</dbReference>
<evidence type="ECO:0000259" key="5">
    <source>
        <dbReference type="PROSITE" id="PS50931"/>
    </source>
</evidence>
<dbReference type="EMBL" id="FKBS01000014">
    <property type="protein sequence ID" value="SAI29270.1"/>
    <property type="molecule type" value="Genomic_DNA"/>
</dbReference>
<accession>A0A157P795</accession>
<dbReference type="Proteomes" id="UP000077037">
    <property type="component" value="Unassembled WGS sequence"/>
</dbReference>
<evidence type="ECO:0000313" key="7">
    <source>
        <dbReference type="Proteomes" id="UP000077037"/>
    </source>
</evidence>
<dbReference type="AlphaFoldDB" id="A0A157P795"/>
<dbReference type="InterPro" id="IPR036388">
    <property type="entry name" value="WH-like_DNA-bd_sf"/>
</dbReference>
<comment type="similarity">
    <text evidence="1">Belongs to the LysR transcriptional regulatory family.</text>
</comment>
<keyword evidence="4" id="KW-0804">Transcription</keyword>
<dbReference type="InterPro" id="IPR005119">
    <property type="entry name" value="LysR_subst-bd"/>
</dbReference>
<evidence type="ECO:0000256" key="1">
    <source>
        <dbReference type="ARBA" id="ARBA00009437"/>
    </source>
</evidence>
<keyword evidence="3" id="KW-0238">DNA-binding</keyword>
<dbReference type="Pfam" id="PF03466">
    <property type="entry name" value="LysR_substrate"/>
    <property type="match status" value="1"/>
</dbReference>
<evidence type="ECO:0000256" key="3">
    <source>
        <dbReference type="ARBA" id="ARBA00023125"/>
    </source>
</evidence>
<dbReference type="Gene3D" id="1.10.10.10">
    <property type="entry name" value="Winged helix-like DNA-binding domain superfamily/Winged helix DNA-binding domain"/>
    <property type="match status" value="1"/>
</dbReference>
<dbReference type="PANTHER" id="PTHR30419:SF8">
    <property type="entry name" value="NITROGEN ASSIMILATION TRANSCRIPTIONAL ACTIVATOR-RELATED"/>
    <property type="match status" value="1"/>
</dbReference>
<dbReference type="OrthoDB" id="646694at2"/>
<dbReference type="InterPro" id="IPR050950">
    <property type="entry name" value="HTH-type_LysR_regulators"/>
</dbReference>
<name>A0A157P795_9BORD</name>
<organism evidence="6 7">
    <name type="scientific">Bordetella ansorpii</name>
    <dbReference type="NCBI Taxonomy" id="288768"/>
    <lineage>
        <taxon>Bacteria</taxon>
        <taxon>Pseudomonadati</taxon>
        <taxon>Pseudomonadota</taxon>
        <taxon>Betaproteobacteria</taxon>
        <taxon>Burkholderiales</taxon>
        <taxon>Alcaligenaceae</taxon>
        <taxon>Bordetella</taxon>
    </lineage>
</organism>
<proteinExistence type="inferred from homology"/>
<gene>
    <name evidence="6" type="primary">gltC_16</name>
    <name evidence="6" type="ORF">SAMEA1982600_02321</name>
</gene>
<dbReference type="GO" id="GO:0005829">
    <property type="term" value="C:cytosol"/>
    <property type="evidence" value="ECO:0007669"/>
    <property type="project" value="TreeGrafter"/>
</dbReference>
<evidence type="ECO:0000313" key="6">
    <source>
        <dbReference type="EMBL" id="SAI29270.1"/>
    </source>
</evidence>
<dbReference type="SUPFAM" id="SSF46785">
    <property type="entry name" value="Winged helix' DNA-binding domain"/>
    <property type="match status" value="1"/>
</dbReference>
<dbReference type="PROSITE" id="PS50931">
    <property type="entry name" value="HTH_LYSR"/>
    <property type="match status" value="1"/>
</dbReference>
<dbReference type="InterPro" id="IPR036390">
    <property type="entry name" value="WH_DNA-bd_sf"/>
</dbReference>
<reference evidence="6 7" key="1">
    <citation type="submission" date="2016-03" db="EMBL/GenBank/DDBJ databases">
        <authorList>
            <consortium name="Pathogen Informatics"/>
        </authorList>
    </citation>
    <scope>NUCLEOTIDE SEQUENCE [LARGE SCALE GENOMIC DNA]</scope>
    <source>
        <strain evidence="6 7">NCTC13364</strain>
    </source>
</reference>
<dbReference type="Gene3D" id="3.40.190.290">
    <property type="match status" value="1"/>
</dbReference>
<dbReference type="PANTHER" id="PTHR30419">
    <property type="entry name" value="HTH-TYPE TRANSCRIPTIONAL REGULATOR YBHD"/>
    <property type="match status" value="1"/>
</dbReference>
<dbReference type="CDD" id="cd08440">
    <property type="entry name" value="PBP2_LTTR_like_4"/>
    <property type="match status" value="1"/>
</dbReference>
<dbReference type="GO" id="GO:0003700">
    <property type="term" value="F:DNA-binding transcription factor activity"/>
    <property type="evidence" value="ECO:0007669"/>
    <property type="project" value="InterPro"/>
</dbReference>
<dbReference type="RefSeq" id="WP_066412047.1">
    <property type="nucleotide sequence ID" value="NZ_FKBS01000014.1"/>
</dbReference>
<dbReference type="PRINTS" id="PR00039">
    <property type="entry name" value="HTHLYSR"/>
</dbReference>